<feature type="domain" description="Acyltransferase 3" evidence="3">
    <location>
        <begin position="1"/>
        <end position="332"/>
    </location>
</feature>
<feature type="transmembrane region" description="Helical" evidence="2">
    <location>
        <begin position="153"/>
        <end position="173"/>
    </location>
</feature>
<evidence type="ECO:0000256" key="2">
    <source>
        <dbReference type="SAM" id="Phobius"/>
    </source>
</evidence>
<dbReference type="InterPro" id="IPR050879">
    <property type="entry name" value="Acyltransferase_3"/>
</dbReference>
<feature type="transmembrane region" description="Helical" evidence="2">
    <location>
        <begin position="314"/>
        <end position="336"/>
    </location>
</feature>
<keyword evidence="2" id="KW-1133">Transmembrane helix</keyword>
<dbReference type="GO" id="GO:0016020">
    <property type="term" value="C:membrane"/>
    <property type="evidence" value="ECO:0007669"/>
    <property type="project" value="TreeGrafter"/>
</dbReference>
<keyword evidence="2" id="KW-0812">Transmembrane</keyword>
<dbReference type="EMBL" id="JACHJR010000001">
    <property type="protein sequence ID" value="MBB4947325.1"/>
    <property type="molecule type" value="Genomic_DNA"/>
</dbReference>
<feature type="transmembrane region" description="Helical" evidence="2">
    <location>
        <begin position="78"/>
        <end position="111"/>
    </location>
</feature>
<dbReference type="GO" id="GO:0016747">
    <property type="term" value="F:acyltransferase activity, transferring groups other than amino-acyl groups"/>
    <property type="evidence" value="ECO:0007669"/>
    <property type="project" value="InterPro"/>
</dbReference>
<reference evidence="4 5" key="1">
    <citation type="submission" date="2020-08" db="EMBL/GenBank/DDBJ databases">
        <title>Sequencing the genomes of 1000 actinobacteria strains.</title>
        <authorList>
            <person name="Klenk H.-P."/>
        </authorList>
    </citation>
    <scope>NUCLEOTIDE SEQUENCE [LARGE SCALE GENOMIC DNA]</scope>
    <source>
        <strain evidence="4 5">DSM 44786</strain>
    </source>
</reference>
<evidence type="ECO:0000313" key="4">
    <source>
        <dbReference type="EMBL" id="MBB4947325.1"/>
    </source>
</evidence>
<evidence type="ECO:0000256" key="1">
    <source>
        <dbReference type="SAM" id="MobiDB-lite"/>
    </source>
</evidence>
<comment type="caution">
    <text evidence="4">The sequence shown here is derived from an EMBL/GenBank/DDBJ whole genome shotgun (WGS) entry which is preliminary data.</text>
</comment>
<feature type="transmembrane region" description="Helical" evidence="2">
    <location>
        <begin position="37"/>
        <end position="57"/>
    </location>
</feature>
<proteinExistence type="predicted"/>
<evidence type="ECO:0000313" key="5">
    <source>
        <dbReference type="Proteomes" id="UP000573327"/>
    </source>
</evidence>
<protein>
    <submittedName>
        <fullName evidence="4">Peptidoglycan/LPS O-acetylase OafA/YrhL</fullName>
    </submittedName>
</protein>
<name>A0A7W7WI19_9ACTN</name>
<dbReference type="Proteomes" id="UP000573327">
    <property type="component" value="Unassembled WGS sequence"/>
</dbReference>
<organism evidence="4 5">
    <name type="scientific">Kitasatospora gansuensis</name>
    <dbReference type="NCBI Taxonomy" id="258050"/>
    <lineage>
        <taxon>Bacteria</taxon>
        <taxon>Bacillati</taxon>
        <taxon>Actinomycetota</taxon>
        <taxon>Actinomycetes</taxon>
        <taxon>Kitasatosporales</taxon>
        <taxon>Streptomycetaceae</taxon>
        <taxon>Kitasatospora</taxon>
    </lineage>
</organism>
<dbReference type="Pfam" id="PF01757">
    <property type="entry name" value="Acyl_transf_3"/>
    <property type="match status" value="1"/>
</dbReference>
<feature type="transmembrane region" description="Helical" evidence="2">
    <location>
        <begin position="277"/>
        <end position="294"/>
    </location>
</feature>
<accession>A0A7W7WI19</accession>
<dbReference type="RefSeq" id="WP_246511016.1">
    <property type="nucleotide sequence ID" value="NZ_JACHJR010000001.1"/>
</dbReference>
<evidence type="ECO:0000259" key="3">
    <source>
        <dbReference type="Pfam" id="PF01757"/>
    </source>
</evidence>
<dbReference type="InterPro" id="IPR002656">
    <property type="entry name" value="Acyl_transf_3_dom"/>
</dbReference>
<dbReference type="PANTHER" id="PTHR23028:SF131">
    <property type="entry name" value="BLR2367 PROTEIN"/>
    <property type="match status" value="1"/>
</dbReference>
<feature type="transmembrane region" description="Helical" evidence="2">
    <location>
        <begin position="189"/>
        <end position="210"/>
    </location>
</feature>
<feature type="transmembrane region" description="Helical" evidence="2">
    <location>
        <begin position="123"/>
        <end position="141"/>
    </location>
</feature>
<dbReference type="AlphaFoldDB" id="A0A7W7WI19"/>
<feature type="transmembrane region" description="Helical" evidence="2">
    <location>
        <begin position="242"/>
        <end position="265"/>
    </location>
</feature>
<gene>
    <name evidence="4" type="ORF">F4556_002860</name>
</gene>
<keyword evidence="5" id="KW-1185">Reference proteome</keyword>
<sequence length="373" mass="41360">MRIIAALLVFFFHALYQFPFADQGTAGVYNSIFGQGGWTGVGFFFVLSGFVLAWSARAGDTTPKFLRRRFFKIFPNHLVTYLAAVVVFLLAGTALGGWKAVANLVLLQAWFPQIDVETSVNPVSWSLSVEALFYLSFPFLLRLVNRIRPDRLWYWAGAVVAVIFTVPVLAWALPEQPGLFFAPVSEWEFWLVYVLPPVRVLDFTLGILLAKIVQQGRWINLPLLPSMALVVAAYALSSQVSWTYGLVAVMVVPLGLMIAAAANADLTGRWSPLRSRAMVWLGNVSFAFYLWHSLVLTQVHRALGLTSNWSDPGAFGYLALSFAVTLLLAWGLFALVEEPVMRRWSKSRRRPPAVPEAGPEQPVPVGAGQGGRR</sequence>
<feature type="transmembrane region" description="Helical" evidence="2">
    <location>
        <begin position="217"/>
        <end position="236"/>
    </location>
</feature>
<keyword evidence="2" id="KW-0472">Membrane</keyword>
<feature type="region of interest" description="Disordered" evidence="1">
    <location>
        <begin position="345"/>
        <end position="373"/>
    </location>
</feature>
<dbReference type="PANTHER" id="PTHR23028">
    <property type="entry name" value="ACETYLTRANSFERASE"/>
    <property type="match status" value="1"/>
</dbReference>
<dbReference type="GO" id="GO:0000271">
    <property type="term" value="P:polysaccharide biosynthetic process"/>
    <property type="evidence" value="ECO:0007669"/>
    <property type="project" value="TreeGrafter"/>
</dbReference>